<organism evidence="2 3">
    <name type="scientific">Actinomortierella ambigua</name>
    <dbReference type="NCBI Taxonomy" id="1343610"/>
    <lineage>
        <taxon>Eukaryota</taxon>
        <taxon>Fungi</taxon>
        <taxon>Fungi incertae sedis</taxon>
        <taxon>Mucoromycota</taxon>
        <taxon>Mortierellomycotina</taxon>
        <taxon>Mortierellomycetes</taxon>
        <taxon>Mortierellales</taxon>
        <taxon>Mortierellaceae</taxon>
        <taxon>Actinomortierella</taxon>
    </lineage>
</organism>
<gene>
    <name evidence="2" type="ORF">DFQ27_008602</name>
</gene>
<evidence type="ECO:0000313" key="3">
    <source>
        <dbReference type="Proteomes" id="UP000807716"/>
    </source>
</evidence>
<protein>
    <recommendedName>
        <fullName evidence="4">Gti1/Pac2 family-domain-containing protein</fullName>
    </recommendedName>
</protein>
<evidence type="ECO:0000313" key="2">
    <source>
        <dbReference type="EMBL" id="KAG0251661.1"/>
    </source>
</evidence>
<feature type="region of interest" description="Disordered" evidence="1">
    <location>
        <begin position="44"/>
        <end position="68"/>
    </location>
</feature>
<dbReference type="PANTHER" id="PTHR28027:SF2">
    <property type="entry name" value="TRANSCRIPTIONAL REGULATOR MIT1"/>
    <property type="match status" value="1"/>
</dbReference>
<name>A0A9P6PTF2_9FUNG</name>
<dbReference type="AlphaFoldDB" id="A0A9P6PTF2"/>
<reference evidence="2" key="1">
    <citation type="journal article" date="2020" name="Fungal Divers.">
        <title>Resolving the Mortierellaceae phylogeny through synthesis of multi-gene phylogenetics and phylogenomics.</title>
        <authorList>
            <person name="Vandepol N."/>
            <person name="Liber J."/>
            <person name="Desiro A."/>
            <person name="Na H."/>
            <person name="Kennedy M."/>
            <person name="Barry K."/>
            <person name="Grigoriev I.V."/>
            <person name="Miller A.N."/>
            <person name="O'Donnell K."/>
            <person name="Stajich J.E."/>
            <person name="Bonito G."/>
        </authorList>
    </citation>
    <scope>NUCLEOTIDE SEQUENCE</scope>
    <source>
        <strain evidence="2">BC1065</strain>
    </source>
</reference>
<dbReference type="Pfam" id="PF09729">
    <property type="entry name" value="Gti1_Pac2"/>
    <property type="match status" value="2"/>
</dbReference>
<dbReference type="EMBL" id="JAAAJB010000729">
    <property type="protein sequence ID" value="KAG0251661.1"/>
    <property type="molecule type" value="Genomic_DNA"/>
</dbReference>
<dbReference type="Proteomes" id="UP000807716">
    <property type="component" value="Unassembled WGS sequence"/>
</dbReference>
<evidence type="ECO:0008006" key="4">
    <source>
        <dbReference type="Google" id="ProtNLM"/>
    </source>
</evidence>
<dbReference type="GO" id="GO:0003677">
    <property type="term" value="F:DNA binding"/>
    <property type="evidence" value="ECO:0007669"/>
    <property type="project" value="TreeGrafter"/>
</dbReference>
<proteinExistence type="predicted"/>
<comment type="caution">
    <text evidence="2">The sequence shown here is derived from an EMBL/GenBank/DDBJ whole genome shotgun (WGS) entry which is preliminary data.</text>
</comment>
<dbReference type="PANTHER" id="PTHR28027">
    <property type="entry name" value="TRANSCRIPTIONAL REGULATOR MIT1"/>
    <property type="match status" value="1"/>
</dbReference>
<dbReference type="InterPro" id="IPR018608">
    <property type="entry name" value="Gti1/Pac2"/>
</dbReference>
<evidence type="ECO:0000256" key="1">
    <source>
        <dbReference type="SAM" id="MobiDB-lite"/>
    </source>
</evidence>
<dbReference type="OrthoDB" id="5572844at2759"/>
<accession>A0A9P6PTF2</accession>
<feature type="compositionally biased region" description="Polar residues" evidence="1">
    <location>
        <begin position="59"/>
        <end position="68"/>
    </location>
</feature>
<keyword evidence="3" id="KW-1185">Reference proteome</keyword>
<sequence length="244" mass="27365">MVKMTTTFHARVDTTLDALVIIEACRRGILTMVNRRLHSYERQYLSEPASPPSPSSSSTLNKDTASSSQVDRRNLVNLIDHGAVFVFREDESGINRWTDGRVWSPSRISGNFLVYKELLHKFPNAKCKTPTQKAKARAGSAIRDPKIKEVIEREGLVVQGSAKGTFVERKDGLIKKTICVRGLDIPSPEKLQEWMETTPTGDPQELNIRCTSTLHLICYERPGGTRSTLMLFNSKLTPTATLDY</sequence>